<evidence type="ECO:0000313" key="2">
    <source>
        <dbReference type="EMBL" id="GET43648.1"/>
    </source>
</evidence>
<dbReference type="PANTHER" id="PTHR42941">
    <property type="entry name" value="SLL1037 PROTEIN"/>
    <property type="match status" value="1"/>
</dbReference>
<organism evidence="2 3">
    <name type="scientific">Microseira wollei NIES-4236</name>
    <dbReference type="NCBI Taxonomy" id="2530354"/>
    <lineage>
        <taxon>Bacteria</taxon>
        <taxon>Bacillati</taxon>
        <taxon>Cyanobacteriota</taxon>
        <taxon>Cyanophyceae</taxon>
        <taxon>Oscillatoriophycideae</taxon>
        <taxon>Aerosakkonematales</taxon>
        <taxon>Aerosakkonemataceae</taxon>
        <taxon>Microseira</taxon>
    </lineage>
</organism>
<keyword evidence="1" id="KW-0472">Membrane</keyword>
<comment type="caution">
    <text evidence="2">The sequence shown here is derived from an EMBL/GenBank/DDBJ whole genome shotgun (WGS) entry which is preliminary data.</text>
</comment>
<evidence type="ECO:0000256" key="1">
    <source>
        <dbReference type="SAM" id="Phobius"/>
    </source>
</evidence>
<dbReference type="PANTHER" id="PTHR42941:SF1">
    <property type="entry name" value="SLL1037 PROTEIN"/>
    <property type="match status" value="1"/>
</dbReference>
<keyword evidence="1" id="KW-0812">Transmembrane</keyword>
<evidence type="ECO:0000313" key="3">
    <source>
        <dbReference type="Proteomes" id="UP001050975"/>
    </source>
</evidence>
<dbReference type="EMBL" id="BLAY01000239">
    <property type="protein sequence ID" value="GET43648.1"/>
    <property type="molecule type" value="Genomic_DNA"/>
</dbReference>
<sequence>MTNPQPPQTSLQRSQAKLLSFLASANLSKLGVASLVVVSLSFVTFVALQIADRTKVHRLKLAAGAIQGESYVISKSIEQVVEKYHPNIQIEVIKTGGTAENIQRLEENQVQLATAQADVPVGASARLISILYPDRFQLIVPNNSPINQFSDLKGKRISLPKTGGQFQSFVNVAAHFGLAESDFTFVGETELAANEAFLRNQADAAFRVRALVNPSILQLVQNGSARLVPIPQAAAMKIKYPAFEVGIIPQGAYRGNPPIPAIDLATVQVQRTLLAHEKVDPEVIRNITMVIMERRQELANAIAQDDIKPLVANINPPSRDSGIGAPIHPGSQAYYERDKPSFVQENADFLALILTIFLLLWSWGLELKRLLVRVQKNAADEYSKKVIHLLNEVPKSNDLRQLEVKREELLKLLTSAVNDLDKDVISEESFQSFRVIWQIALDTVRERRITLYQQQSPSVPPPQVSRTP</sequence>
<dbReference type="RefSeq" id="WP_226592678.1">
    <property type="nucleotide sequence ID" value="NZ_BLAY01000239.1"/>
</dbReference>
<dbReference type="SUPFAM" id="SSF53850">
    <property type="entry name" value="Periplasmic binding protein-like II"/>
    <property type="match status" value="1"/>
</dbReference>
<keyword evidence="1" id="KW-1133">Transmembrane helix</keyword>
<keyword evidence="2" id="KW-0675">Receptor</keyword>
<name>A0AAV3XPS0_9CYAN</name>
<dbReference type="AlphaFoldDB" id="A0AAV3XPS0"/>
<accession>A0AAV3XPS0</accession>
<protein>
    <submittedName>
        <fullName evidence="2">TRAP transporter solute receptor, TAXI family protein</fullName>
    </submittedName>
</protein>
<dbReference type="NCBIfam" id="TIGR02122">
    <property type="entry name" value="TRAP_TAXI"/>
    <property type="match status" value="1"/>
</dbReference>
<reference evidence="2" key="1">
    <citation type="submission" date="2019-10" db="EMBL/GenBank/DDBJ databases">
        <title>Draft genome sequece of Microseira wollei NIES-4236.</title>
        <authorList>
            <person name="Yamaguchi H."/>
            <person name="Suzuki S."/>
            <person name="Kawachi M."/>
        </authorList>
    </citation>
    <scope>NUCLEOTIDE SEQUENCE</scope>
    <source>
        <strain evidence="2">NIES-4236</strain>
    </source>
</reference>
<proteinExistence type="predicted"/>
<keyword evidence="3" id="KW-1185">Reference proteome</keyword>
<feature type="transmembrane region" description="Helical" evidence="1">
    <location>
        <begin position="30"/>
        <end position="51"/>
    </location>
</feature>
<dbReference type="Proteomes" id="UP001050975">
    <property type="component" value="Unassembled WGS sequence"/>
</dbReference>
<dbReference type="Pfam" id="PF16868">
    <property type="entry name" value="NMT1_3"/>
    <property type="match status" value="1"/>
</dbReference>
<dbReference type="Gene3D" id="3.40.190.10">
    <property type="entry name" value="Periplasmic binding protein-like II"/>
    <property type="match status" value="2"/>
</dbReference>
<gene>
    <name evidence="2" type="ORF">MiSe_84730</name>
</gene>
<dbReference type="InterPro" id="IPR011852">
    <property type="entry name" value="TRAP_TAXI"/>
</dbReference>